<geneLocation type="plasmid" evidence="2">
    <name>pTi_CFBP1873</name>
</geneLocation>
<dbReference type="AlphaFoldDB" id="A0A2Z2PF71"/>
<geneLocation type="plasmid" evidence="3">
    <name>pTi_CFBP5499</name>
</geneLocation>
<dbReference type="EMBL" id="KY000029">
    <property type="protein sequence ID" value="ASK41473.1"/>
    <property type="molecule type" value="Genomic_DNA"/>
</dbReference>
<protein>
    <submittedName>
        <fullName evidence="3">Uncharacterized protein</fullName>
    </submittedName>
</protein>
<proteinExistence type="predicted"/>
<evidence type="ECO:0000313" key="1">
    <source>
        <dbReference type="EMBL" id="ASK40710.1"/>
    </source>
</evidence>
<dbReference type="EMBL" id="KY000025">
    <property type="protein sequence ID" value="ASK40710.1"/>
    <property type="molecule type" value="Genomic_DNA"/>
</dbReference>
<reference evidence="3" key="1">
    <citation type="submission" date="2016-10" db="EMBL/GenBank/DDBJ databases">
        <title>Agrobacterium Ti plasmids: Classification based on T-DNA and Vir regions organization.</title>
        <authorList>
            <person name="Nabi N."/>
            <person name="Vial L."/>
            <person name="Ben Hafsa A."/>
            <person name="Chapulliot D."/>
            <person name="Berard A."/>
            <person name="Chauveau A."/>
            <person name="Le Paslier M.-C."/>
            <person name="Harzallah Skhiri F."/>
            <person name="Brunel D."/>
            <person name="Nesme X."/>
            <person name="Chaouachi M."/>
        </authorList>
    </citation>
    <scope>NUCLEOTIDE SEQUENCE</scope>
    <source>
        <strain evidence="1">AR125</strain>
        <strain evidence="2">CFBP1873</strain>
        <strain evidence="3">CFBP5499</strain>
        <plasmid evidence="1">pTi_AR125</plasmid>
        <plasmid evidence="2">pTi_CFBP1873</plasmid>
        <plasmid evidence="3">pTi_CFBP5499</plasmid>
    </source>
</reference>
<sequence>MKPALNPTEDRPPFRFEADQFPAPMIPLGQQLGINYLRTNEDILMRAMRRLTMRQLRQMLRFAGNGASTREIAVVLGIACSMVQNIAAYTANVT</sequence>
<keyword evidence="3" id="KW-0614">Plasmid</keyword>
<evidence type="ECO:0000313" key="2">
    <source>
        <dbReference type="EMBL" id="ASK40865.1"/>
    </source>
</evidence>
<geneLocation type="plasmid" evidence="1">
    <name>pTi_AR125</name>
</geneLocation>
<accession>A0A2Z2PF71</accession>
<name>A0A2Z2PF71_9HYPH</name>
<evidence type="ECO:0000313" key="3">
    <source>
        <dbReference type="EMBL" id="ASK41473.1"/>
    </source>
</evidence>
<dbReference type="EMBL" id="KY000026">
    <property type="protein sequence ID" value="ASK40865.1"/>
    <property type="molecule type" value="Genomic_DNA"/>
</dbReference>
<organism evidence="3">
    <name type="scientific">Agrobacterium genomosp. 6</name>
    <dbReference type="NCBI Taxonomy" id="1183411"/>
    <lineage>
        <taxon>Bacteria</taxon>
        <taxon>Pseudomonadati</taxon>
        <taxon>Pseudomonadota</taxon>
        <taxon>Alphaproteobacteria</taxon>
        <taxon>Hyphomicrobiales</taxon>
        <taxon>Rhizobiaceae</taxon>
        <taxon>Rhizobium/Agrobacterium group</taxon>
        <taxon>Agrobacterium</taxon>
        <taxon>Agrobacterium tumefaciens complex</taxon>
    </lineage>
</organism>